<comment type="function">
    <text evidence="2 7">Catalyzes the formation of N(7)-methylguanine at position 46 (m7G46) in tRNA.</text>
</comment>
<feature type="region of interest" description="Interaction with RNA" evidence="7">
    <location>
        <begin position="143"/>
        <end position="148"/>
    </location>
</feature>
<comment type="catalytic activity">
    <reaction evidence="1 7">
        <text>guanosine(46) in tRNA + S-adenosyl-L-methionine = N(7)-methylguanosine(46) in tRNA + S-adenosyl-L-homocysteine</text>
        <dbReference type="Rhea" id="RHEA:42708"/>
        <dbReference type="Rhea" id="RHEA-COMP:10188"/>
        <dbReference type="Rhea" id="RHEA-COMP:10189"/>
        <dbReference type="ChEBI" id="CHEBI:57856"/>
        <dbReference type="ChEBI" id="CHEBI:59789"/>
        <dbReference type="ChEBI" id="CHEBI:74269"/>
        <dbReference type="ChEBI" id="CHEBI:74480"/>
        <dbReference type="EC" id="2.1.1.33"/>
    </reaction>
</comment>
<evidence type="ECO:0000313" key="8">
    <source>
        <dbReference type="EMBL" id="MFD2204762.1"/>
    </source>
</evidence>
<feature type="binding site" evidence="7">
    <location>
        <position position="88"/>
    </location>
    <ligand>
        <name>S-adenosyl-L-methionine</name>
        <dbReference type="ChEBI" id="CHEBI:59789"/>
    </ligand>
</feature>
<accession>A0ABW5BF78</accession>
<evidence type="ECO:0000256" key="3">
    <source>
        <dbReference type="ARBA" id="ARBA00022603"/>
    </source>
</evidence>
<dbReference type="EC" id="2.1.1.33" evidence="7"/>
<keyword evidence="6 7" id="KW-0819">tRNA processing</keyword>
<evidence type="ECO:0000313" key="9">
    <source>
        <dbReference type="Proteomes" id="UP001597294"/>
    </source>
</evidence>
<dbReference type="PROSITE" id="PS51625">
    <property type="entry name" value="SAM_MT_TRMB"/>
    <property type="match status" value="1"/>
</dbReference>
<dbReference type="HAMAP" id="MF_01057">
    <property type="entry name" value="tRNA_methyltr_TrmB"/>
    <property type="match status" value="1"/>
</dbReference>
<evidence type="ECO:0000256" key="5">
    <source>
        <dbReference type="ARBA" id="ARBA00022691"/>
    </source>
</evidence>
<keyword evidence="9" id="KW-1185">Reference proteome</keyword>
<comment type="caution">
    <text evidence="8">The sequence shown here is derived from an EMBL/GenBank/DDBJ whole genome shotgun (WGS) entry which is preliminary data.</text>
</comment>
<sequence>MSDPVKRSIFYGRRQGRPLRKKATELVETVLPKISVPTGDLDDIKLIDLDNLFGNSGREVWLEIGFGGGEHLAWQAEHNPEVNFIGAEYFINGVASLLGHLDDNGAQNVRIYRGDVRDMLPFLPPSSLSKVFILFPDPWHKARHNKRRIVQRETLDRLAELLVDGGELRMATDDMGYLQWMLERTVPHPDFEWIAASKQDWNQRTEDWPKTRYEEKGIKKGCKPGYLRFTRLPRS</sequence>
<dbReference type="RefSeq" id="WP_380248665.1">
    <property type="nucleotide sequence ID" value="NZ_JBHUII010000001.1"/>
</dbReference>
<keyword evidence="3 7" id="KW-0489">Methyltransferase</keyword>
<dbReference type="Pfam" id="PF02390">
    <property type="entry name" value="Methyltransf_4"/>
    <property type="match status" value="1"/>
</dbReference>
<gene>
    <name evidence="7 8" type="primary">trmB</name>
    <name evidence="8" type="ORF">ACFSKO_04040</name>
</gene>
<evidence type="ECO:0000256" key="7">
    <source>
        <dbReference type="HAMAP-Rule" id="MF_01057"/>
    </source>
</evidence>
<dbReference type="Gene3D" id="3.40.50.150">
    <property type="entry name" value="Vaccinia Virus protein VP39"/>
    <property type="match status" value="1"/>
</dbReference>
<feature type="binding site" evidence="7">
    <location>
        <position position="141"/>
    </location>
    <ligand>
        <name>substrate</name>
    </ligand>
</feature>
<feature type="binding site" evidence="7">
    <location>
        <position position="137"/>
    </location>
    <ligand>
        <name>S-adenosyl-L-methionine</name>
        <dbReference type="ChEBI" id="CHEBI:59789"/>
    </ligand>
</feature>
<dbReference type="InterPro" id="IPR055361">
    <property type="entry name" value="tRNA_methyltr_TrmB_bact"/>
</dbReference>
<feature type="binding site" evidence="7">
    <location>
        <position position="115"/>
    </location>
    <ligand>
        <name>S-adenosyl-L-methionine</name>
        <dbReference type="ChEBI" id="CHEBI:59789"/>
    </ligand>
</feature>
<dbReference type="Proteomes" id="UP001597294">
    <property type="component" value="Unassembled WGS sequence"/>
</dbReference>
<evidence type="ECO:0000256" key="1">
    <source>
        <dbReference type="ARBA" id="ARBA00000142"/>
    </source>
</evidence>
<dbReference type="PANTHER" id="PTHR23417:SF14">
    <property type="entry name" value="PENTACOTRIPEPTIDE-REPEAT REGION OF PRORP DOMAIN-CONTAINING PROTEIN"/>
    <property type="match status" value="1"/>
</dbReference>
<evidence type="ECO:0000256" key="6">
    <source>
        <dbReference type="ARBA" id="ARBA00022694"/>
    </source>
</evidence>
<comment type="similarity">
    <text evidence="7">Belongs to the class I-like SAM-binding methyltransferase superfamily. TrmB family.</text>
</comment>
<keyword evidence="4 7" id="KW-0808">Transferase</keyword>
<dbReference type="PANTHER" id="PTHR23417">
    <property type="entry name" value="3-DEOXY-D-MANNO-OCTULOSONIC-ACID TRANSFERASE/TRNA GUANINE-N 7 - -METHYLTRANSFERASE"/>
    <property type="match status" value="1"/>
</dbReference>
<dbReference type="SUPFAM" id="SSF53335">
    <property type="entry name" value="S-adenosyl-L-methionine-dependent methyltransferases"/>
    <property type="match status" value="1"/>
</dbReference>
<dbReference type="InterPro" id="IPR003358">
    <property type="entry name" value="tRNA_(Gua-N-7)_MeTrfase_Trmb"/>
</dbReference>
<evidence type="ECO:0000256" key="4">
    <source>
        <dbReference type="ARBA" id="ARBA00022679"/>
    </source>
</evidence>
<feature type="binding site" evidence="7">
    <location>
        <position position="63"/>
    </location>
    <ligand>
        <name>S-adenosyl-L-methionine</name>
        <dbReference type="ChEBI" id="CHEBI:59789"/>
    </ligand>
</feature>
<organism evidence="8 9">
    <name type="scientific">Kiloniella antarctica</name>
    <dbReference type="NCBI Taxonomy" id="1550907"/>
    <lineage>
        <taxon>Bacteria</taxon>
        <taxon>Pseudomonadati</taxon>
        <taxon>Pseudomonadota</taxon>
        <taxon>Alphaproteobacteria</taxon>
        <taxon>Rhodospirillales</taxon>
        <taxon>Kiloniellaceae</taxon>
        <taxon>Kiloniella</taxon>
    </lineage>
</organism>
<feature type="binding site" evidence="7">
    <location>
        <position position="173"/>
    </location>
    <ligand>
        <name>substrate</name>
    </ligand>
</feature>
<name>A0ABW5BF78_9PROT</name>
<reference evidence="9" key="1">
    <citation type="journal article" date="2019" name="Int. J. Syst. Evol. Microbiol.">
        <title>The Global Catalogue of Microorganisms (GCM) 10K type strain sequencing project: providing services to taxonomists for standard genome sequencing and annotation.</title>
        <authorList>
            <consortium name="The Broad Institute Genomics Platform"/>
            <consortium name="The Broad Institute Genome Sequencing Center for Infectious Disease"/>
            <person name="Wu L."/>
            <person name="Ma J."/>
        </authorList>
    </citation>
    <scope>NUCLEOTIDE SEQUENCE [LARGE SCALE GENOMIC DNA]</scope>
    <source>
        <strain evidence="9">CGMCC 4.7192</strain>
    </source>
</reference>
<evidence type="ECO:0000256" key="2">
    <source>
        <dbReference type="ARBA" id="ARBA00003015"/>
    </source>
</evidence>
<dbReference type="InterPro" id="IPR029063">
    <property type="entry name" value="SAM-dependent_MTases_sf"/>
</dbReference>
<proteinExistence type="inferred from homology"/>
<dbReference type="EMBL" id="JBHUII010000001">
    <property type="protein sequence ID" value="MFD2204762.1"/>
    <property type="molecule type" value="Genomic_DNA"/>
</dbReference>
<comment type="pathway">
    <text evidence="7">tRNA modification; N(7)-methylguanine-tRNA biosynthesis.</text>
</comment>
<keyword evidence="5 7" id="KW-0949">S-adenosyl-L-methionine</keyword>
<feature type="binding site" evidence="7">
    <location>
        <begin position="211"/>
        <end position="214"/>
    </location>
    <ligand>
        <name>substrate</name>
    </ligand>
</feature>
<protein>
    <recommendedName>
        <fullName evidence="7">tRNA (guanine-N(7)-)-methyltransferase</fullName>
        <ecNumber evidence="7">2.1.1.33</ecNumber>
    </recommendedName>
    <alternativeName>
        <fullName evidence="7">tRNA (guanine(46)-N(7))-methyltransferase</fullName>
    </alternativeName>
    <alternativeName>
        <fullName evidence="7">tRNA(m7G46)-methyltransferase</fullName>
    </alternativeName>
</protein>
<dbReference type="NCBIfam" id="TIGR00091">
    <property type="entry name" value="tRNA (guanosine(46)-N7)-methyltransferase TrmB"/>
    <property type="match status" value="1"/>
</dbReference>
<dbReference type="GO" id="GO:0008176">
    <property type="term" value="F:tRNA (guanine(46)-N7)-methyltransferase activity"/>
    <property type="evidence" value="ECO:0007669"/>
    <property type="project" value="UniProtKB-EC"/>
</dbReference>